<feature type="compositionally biased region" description="Polar residues" evidence="1">
    <location>
        <begin position="182"/>
        <end position="205"/>
    </location>
</feature>
<dbReference type="EMBL" id="KN822243">
    <property type="protein sequence ID" value="KIM51721.1"/>
    <property type="molecule type" value="Genomic_DNA"/>
</dbReference>
<gene>
    <name evidence="2" type="ORF">SCLCIDRAFT_12054</name>
</gene>
<proteinExistence type="predicted"/>
<evidence type="ECO:0000313" key="3">
    <source>
        <dbReference type="Proteomes" id="UP000053989"/>
    </source>
</evidence>
<accession>A0A0C3D6M1</accession>
<dbReference type="STRING" id="1036808.A0A0C3D6M1"/>
<evidence type="ECO:0000256" key="1">
    <source>
        <dbReference type="SAM" id="MobiDB-lite"/>
    </source>
</evidence>
<reference evidence="2 3" key="1">
    <citation type="submission" date="2014-04" db="EMBL/GenBank/DDBJ databases">
        <authorList>
            <consortium name="DOE Joint Genome Institute"/>
            <person name="Kuo A."/>
            <person name="Kohler A."/>
            <person name="Nagy L.G."/>
            <person name="Floudas D."/>
            <person name="Copeland A."/>
            <person name="Barry K.W."/>
            <person name="Cichocki N."/>
            <person name="Veneault-Fourrey C."/>
            <person name="LaButti K."/>
            <person name="Lindquist E.A."/>
            <person name="Lipzen A."/>
            <person name="Lundell T."/>
            <person name="Morin E."/>
            <person name="Murat C."/>
            <person name="Sun H."/>
            <person name="Tunlid A."/>
            <person name="Henrissat B."/>
            <person name="Grigoriev I.V."/>
            <person name="Hibbett D.S."/>
            <person name="Martin F."/>
            <person name="Nordberg H.P."/>
            <person name="Cantor M.N."/>
            <person name="Hua S.X."/>
        </authorList>
    </citation>
    <scope>NUCLEOTIDE SEQUENCE [LARGE SCALE GENOMIC DNA]</scope>
    <source>
        <strain evidence="2 3">Foug A</strain>
    </source>
</reference>
<organism evidence="2 3">
    <name type="scientific">Scleroderma citrinum Foug A</name>
    <dbReference type="NCBI Taxonomy" id="1036808"/>
    <lineage>
        <taxon>Eukaryota</taxon>
        <taxon>Fungi</taxon>
        <taxon>Dikarya</taxon>
        <taxon>Basidiomycota</taxon>
        <taxon>Agaricomycotina</taxon>
        <taxon>Agaricomycetes</taxon>
        <taxon>Agaricomycetidae</taxon>
        <taxon>Boletales</taxon>
        <taxon>Sclerodermatineae</taxon>
        <taxon>Sclerodermataceae</taxon>
        <taxon>Scleroderma</taxon>
    </lineage>
</organism>
<evidence type="ECO:0000313" key="2">
    <source>
        <dbReference type="EMBL" id="KIM51721.1"/>
    </source>
</evidence>
<dbReference type="Proteomes" id="UP000053989">
    <property type="component" value="Unassembled WGS sequence"/>
</dbReference>
<dbReference type="OrthoDB" id="10261556at2759"/>
<dbReference type="HOGENOM" id="CLU_001103_19_0_1"/>
<keyword evidence="3" id="KW-1185">Reference proteome</keyword>
<sequence>MQKDRTVVYRQSSDRPNIKIGVRKIKYTLNSFADLMFLIPAGLKVGDPLPPKFLVFFDNIPDSIKAVTVLHQRLPPELRDRIKWFNADMSTTFKEEELENLLRGETWGFCMMTSFGMHFGHAVQDWGLMGTALLFAEKEFFDDEKATKAARKAQKAEKHKRTAQEVNLPGAACPLKRAAVSSIRQMTKNDPPSRPSQPVISQSNEGVDGDTNRSSDEESDGDEGETVHANAPDQISTEPAGSLEALLQVAIKEKSAEFHTTSSKRRKRDLDPMIDYLINAERYNYSDHLECDPHTDVPHTSRAAQRFHPPKYMQMEQDRALGDALHDWQEDKTSALFGWAALNDFGPCLVMPNSILNCIINCAHYNKIKTLQDLKKETGWTKANKLGSEVITLIQCHALPRSSPLTGFCAQ</sequence>
<name>A0A0C3D6M1_9AGAM</name>
<dbReference type="InParanoid" id="A0A0C3D6M1"/>
<reference evidence="3" key="2">
    <citation type="submission" date="2015-01" db="EMBL/GenBank/DDBJ databases">
        <title>Evolutionary Origins and Diversification of the Mycorrhizal Mutualists.</title>
        <authorList>
            <consortium name="DOE Joint Genome Institute"/>
            <consortium name="Mycorrhizal Genomics Consortium"/>
            <person name="Kohler A."/>
            <person name="Kuo A."/>
            <person name="Nagy L.G."/>
            <person name="Floudas D."/>
            <person name="Copeland A."/>
            <person name="Barry K.W."/>
            <person name="Cichocki N."/>
            <person name="Veneault-Fourrey C."/>
            <person name="LaButti K."/>
            <person name="Lindquist E.A."/>
            <person name="Lipzen A."/>
            <person name="Lundell T."/>
            <person name="Morin E."/>
            <person name="Murat C."/>
            <person name="Riley R."/>
            <person name="Ohm R."/>
            <person name="Sun H."/>
            <person name="Tunlid A."/>
            <person name="Henrissat B."/>
            <person name="Grigoriev I.V."/>
            <person name="Hibbett D.S."/>
            <person name="Martin F."/>
        </authorList>
    </citation>
    <scope>NUCLEOTIDE SEQUENCE [LARGE SCALE GENOMIC DNA]</scope>
    <source>
        <strain evidence="3">Foug A</strain>
    </source>
</reference>
<dbReference type="AlphaFoldDB" id="A0A0C3D6M1"/>
<protein>
    <submittedName>
        <fullName evidence="2">Uncharacterized protein</fullName>
    </submittedName>
</protein>
<feature type="region of interest" description="Disordered" evidence="1">
    <location>
        <begin position="180"/>
        <end position="238"/>
    </location>
</feature>